<dbReference type="EMBL" id="NIRI02000042">
    <property type="protein sequence ID" value="KAG5451809.1"/>
    <property type="molecule type" value="Genomic_DNA"/>
</dbReference>
<dbReference type="InterPro" id="IPR036236">
    <property type="entry name" value="Znf_C2H2_sf"/>
</dbReference>
<keyword evidence="3" id="KW-0863">Zinc-finger</keyword>
<evidence type="ECO:0000256" key="5">
    <source>
        <dbReference type="SAM" id="MobiDB-lite"/>
    </source>
</evidence>
<feature type="compositionally biased region" description="Basic and acidic residues" evidence="5">
    <location>
        <begin position="300"/>
        <end position="316"/>
    </location>
</feature>
<feature type="domain" description="C2H2-type" evidence="6">
    <location>
        <begin position="231"/>
        <end position="255"/>
    </location>
</feature>
<dbReference type="GO" id="GO:0000981">
    <property type="term" value="F:DNA-binding transcription factor activity, RNA polymerase II-specific"/>
    <property type="evidence" value="ECO:0007669"/>
    <property type="project" value="TreeGrafter"/>
</dbReference>
<keyword evidence="4" id="KW-0862">Zinc</keyword>
<dbReference type="AlphaFoldDB" id="A0A3R7JHU6"/>
<proteinExistence type="predicted"/>
<evidence type="ECO:0000256" key="4">
    <source>
        <dbReference type="ARBA" id="ARBA00022833"/>
    </source>
</evidence>
<keyword evidence="8" id="KW-1185">Reference proteome</keyword>
<feature type="domain" description="C2H2-type" evidence="6">
    <location>
        <begin position="392"/>
        <end position="419"/>
    </location>
</feature>
<dbReference type="GO" id="GO:0000977">
    <property type="term" value="F:RNA polymerase II transcription regulatory region sequence-specific DNA binding"/>
    <property type="evidence" value="ECO:0007669"/>
    <property type="project" value="TreeGrafter"/>
</dbReference>
<comment type="caution">
    <text evidence="7">The sequence shown here is derived from an EMBL/GenBank/DDBJ whole genome shotgun (WGS) entry which is preliminary data.</text>
</comment>
<evidence type="ECO:0000313" key="7">
    <source>
        <dbReference type="EMBL" id="KAG5451809.1"/>
    </source>
</evidence>
<dbReference type="Proteomes" id="UP000286415">
    <property type="component" value="Unassembled WGS sequence"/>
</dbReference>
<dbReference type="SUPFAM" id="SSF57667">
    <property type="entry name" value="beta-beta-alpha zinc fingers"/>
    <property type="match status" value="1"/>
</dbReference>
<evidence type="ECO:0000256" key="1">
    <source>
        <dbReference type="ARBA" id="ARBA00022723"/>
    </source>
</evidence>
<reference evidence="7 8" key="2">
    <citation type="journal article" date="2021" name="Genomics">
        <title>High-quality reference genome for Clonorchis sinensis.</title>
        <authorList>
            <person name="Young N.D."/>
            <person name="Stroehlein A.J."/>
            <person name="Kinkar L."/>
            <person name="Wang T."/>
            <person name="Sohn W.M."/>
            <person name="Chang B.C.H."/>
            <person name="Kaur P."/>
            <person name="Weisz D."/>
            <person name="Dudchenko O."/>
            <person name="Aiden E.L."/>
            <person name="Korhonen P.K."/>
            <person name="Gasser R.B."/>
        </authorList>
    </citation>
    <scope>NUCLEOTIDE SEQUENCE [LARGE SCALE GENOMIC DNA]</scope>
    <source>
        <strain evidence="7">Cs-k2</strain>
    </source>
</reference>
<feature type="region of interest" description="Disordered" evidence="5">
    <location>
        <begin position="345"/>
        <end position="389"/>
    </location>
</feature>
<dbReference type="GO" id="GO:0008270">
    <property type="term" value="F:zinc ion binding"/>
    <property type="evidence" value="ECO:0007669"/>
    <property type="project" value="UniProtKB-KW"/>
</dbReference>
<sequence>MDLVNASSFTLMAPKLLGTDSSASIMEAWRRICQNELFSYSCTYLSRLSDSSLGNVTQDSGTWSLNGTMEAEQDEPMNLCLRDALSLNMSHLGSSDVKRVRQPTSSTAPQSTSSETLEPLAALGRTMERAQSAAWSAYTNTINGLKSCSPEPMDAGLQTLPQFCLDRCLDSDMRANISKLHTSTPLRCSLTQVPFIHSYDRVQKRDNGRKTLSLNINRPERRRRVGWRGVAMCAACDLVFSRMDQLNKHYEETHSHLLAIECQVAEQTSTKVSKLLFQAQLDRLRSETTGKLAVDISETDEIKQSPDDQAERKVDEAQCDTGGHELCSSTYKSTSSMLSPTSSCITTSYSPESKTPLEPGPKHSPKNCHSPPSQADVSSSVRRRDGQGVKGYPCPRCNYTAKWPTELQKHVMVHATSRPFVCSVCSTSYKWSWDLGRHFSNAHPILPNPYKRLRPGRNVGKTSSDSKKPQHQTCDQEPQ</sequence>
<dbReference type="OrthoDB" id="6365676at2759"/>
<evidence type="ECO:0000256" key="3">
    <source>
        <dbReference type="ARBA" id="ARBA00022771"/>
    </source>
</evidence>
<dbReference type="PROSITE" id="PS00028">
    <property type="entry name" value="ZINC_FINGER_C2H2_1"/>
    <property type="match status" value="2"/>
</dbReference>
<dbReference type="GO" id="GO:0005634">
    <property type="term" value="C:nucleus"/>
    <property type="evidence" value="ECO:0007669"/>
    <property type="project" value="TreeGrafter"/>
</dbReference>
<gene>
    <name evidence="7" type="ORF">CSKR_103935</name>
</gene>
<dbReference type="Gene3D" id="3.30.160.60">
    <property type="entry name" value="Classic Zinc Finger"/>
    <property type="match status" value="1"/>
</dbReference>
<dbReference type="InterPro" id="IPR013087">
    <property type="entry name" value="Znf_C2H2_type"/>
</dbReference>
<feature type="region of interest" description="Disordered" evidence="5">
    <location>
        <begin position="296"/>
        <end position="317"/>
    </location>
</feature>
<evidence type="ECO:0000256" key="2">
    <source>
        <dbReference type="ARBA" id="ARBA00022737"/>
    </source>
</evidence>
<name>A0A3R7JHU6_CLOSI</name>
<keyword evidence="1" id="KW-0479">Metal-binding</keyword>
<dbReference type="SMART" id="SM00355">
    <property type="entry name" value="ZnF_C2H2"/>
    <property type="match status" value="3"/>
</dbReference>
<feature type="region of interest" description="Disordered" evidence="5">
    <location>
        <begin position="94"/>
        <end position="117"/>
    </location>
</feature>
<dbReference type="PROSITE" id="PS50157">
    <property type="entry name" value="ZINC_FINGER_C2H2_2"/>
    <property type="match status" value="2"/>
</dbReference>
<feature type="compositionally biased region" description="Polar residues" evidence="5">
    <location>
        <begin position="370"/>
        <end position="380"/>
    </location>
</feature>
<dbReference type="PANTHER" id="PTHR24379">
    <property type="entry name" value="KRAB AND ZINC FINGER DOMAIN-CONTAINING"/>
    <property type="match status" value="1"/>
</dbReference>
<evidence type="ECO:0000259" key="6">
    <source>
        <dbReference type="PROSITE" id="PS50157"/>
    </source>
</evidence>
<dbReference type="PANTHER" id="PTHR24379:SF127">
    <property type="entry name" value="BLOODY FINGERS-RELATED"/>
    <property type="match status" value="1"/>
</dbReference>
<feature type="region of interest" description="Disordered" evidence="5">
    <location>
        <begin position="449"/>
        <end position="479"/>
    </location>
</feature>
<evidence type="ECO:0000313" key="8">
    <source>
        <dbReference type="Proteomes" id="UP000286415"/>
    </source>
</evidence>
<keyword evidence="2" id="KW-0677">Repeat</keyword>
<accession>A0A3R7JHU6</accession>
<protein>
    <recommendedName>
        <fullName evidence="6">C2H2-type domain-containing protein</fullName>
    </recommendedName>
</protein>
<dbReference type="STRING" id="79923.A0A3R7JHU6"/>
<organism evidence="7 8">
    <name type="scientific">Clonorchis sinensis</name>
    <name type="common">Chinese liver fluke</name>
    <dbReference type="NCBI Taxonomy" id="79923"/>
    <lineage>
        <taxon>Eukaryota</taxon>
        <taxon>Metazoa</taxon>
        <taxon>Spiralia</taxon>
        <taxon>Lophotrochozoa</taxon>
        <taxon>Platyhelminthes</taxon>
        <taxon>Trematoda</taxon>
        <taxon>Digenea</taxon>
        <taxon>Opisthorchiida</taxon>
        <taxon>Opisthorchiata</taxon>
        <taxon>Opisthorchiidae</taxon>
        <taxon>Clonorchis</taxon>
    </lineage>
</organism>
<dbReference type="InParanoid" id="A0A3R7JHU6"/>
<reference evidence="7 8" key="1">
    <citation type="journal article" date="2018" name="Biotechnol. Adv.">
        <title>Improved genomic resources and new bioinformatic workflow for the carcinogenic parasite Clonorchis sinensis: Biotechnological implications.</title>
        <authorList>
            <person name="Wang D."/>
            <person name="Korhonen P.K."/>
            <person name="Gasser R.B."/>
            <person name="Young N.D."/>
        </authorList>
    </citation>
    <scope>NUCLEOTIDE SEQUENCE [LARGE SCALE GENOMIC DNA]</scope>
    <source>
        <strain evidence="7">Cs-k2</strain>
    </source>
</reference>
<feature type="compositionally biased region" description="Low complexity" evidence="5">
    <location>
        <begin position="102"/>
        <end position="116"/>
    </location>
</feature>